<accession>A0A3Q9BTF5</accession>
<feature type="region of interest" description="Disordered" evidence="1">
    <location>
        <begin position="72"/>
        <end position="94"/>
    </location>
</feature>
<dbReference type="RefSeq" id="WP_126129235.1">
    <property type="nucleotide sequence ID" value="NZ_CP034464.1"/>
</dbReference>
<dbReference type="Proteomes" id="UP000275663">
    <property type="component" value="Chromosome"/>
</dbReference>
<reference evidence="3 4" key="1">
    <citation type="journal article" date="2011" name="Int. J. Syst. Evol. Microbiol.">
        <title>Description of Undibacterium oligocarboniphilum sp. nov., isolated from purified water, and Undibacterium pigrum strain CCUG 49012 as the type strain of Undibacterium parvum sp. nov., and emended descriptions of the genus Undibacterium and the species Undibacterium pigrum.</title>
        <authorList>
            <person name="Eder W."/>
            <person name="Wanner G."/>
            <person name="Ludwig W."/>
            <person name="Busse H.J."/>
            <person name="Ziemke-Kageler F."/>
            <person name="Lang E."/>
        </authorList>
    </citation>
    <scope>NUCLEOTIDE SEQUENCE [LARGE SCALE GENOMIC DNA]</scope>
    <source>
        <strain evidence="3 4">DSM 23061</strain>
    </source>
</reference>
<feature type="transmembrane region" description="Helical" evidence="2">
    <location>
        <begin position="23"/>
        <end position="43"/>
    </location>
</feature>
<dbReference type="OrthoDB" id="9984274at2"/>
<feature type="region of interest" description="Disordered" evidence="1">
    <location>
        <begin position="107"/>
        <end position="126"/>
    </location>
</feature>
<dbReference type="EMBL" id="CP034464">
    <property type="protein sequence ID" value="AZP13866.1"/>
    <property type="molecule type" value="Genomic_DNA"/>
</dbReference>
<keyword evidence="2" id="KW-0812">Transmembrane</keyword>
<feature type="compositionally biased region" description="Low complexity" evidence="1">
    <location>
        <begin position="107"/>
        <end position="116"/>
    </location>
</feature>
<gene>
    <name evidence="3" type="ORF">EJN92_18835</name>
</gene>
<evidence type="ECO:0000313" key="3">
    <source>
        <dbReference type="EMBL" id="AZP13866.1"/>
    </source>
</evidence>
<dbReference type="KEGG" id="upv:EJN92_18835"/>
<keyword evidence="2" id="KW-1133">Transmembrane helix</keyword>
<protein>
    <submittedName>
        <fullName evidence="3">Uncharacterized protein</fullName>
    </submittedName>
</protein>
<evidence type="ECO:0000256" key="1">
    <source>
        <dbReference type="SAM" id="MobiDB-lite"/>
    </source>
</evidence>
<evidence type="ECO:0000313" key="4">
    <source>
        <dbReference type="Proteomes" id="UP000275663"/>
    </source>
</evidence>
<keyword evidence="4" id="KW-1185">Reference proteome</keyword>
<keyword evidence="2" id="KW-0472">Membrane</keyword>
<name>A0A3Q9BTF5_9BURK</name>
<proteinExistence type="predicted"/>
<sequence length="205" mass="22290">MKTSSTELDRPQDWHIVSQRQRILAASLSLLLTLLLIKILAYAPAMQSRRLSADSLKQFINLRFIELTPPKELNTAPEAPPAVQLQKTPSQPALPKKFTPIAPTTLTATPAVPSAPSEFPPDTLSTPLQIDSKAIRRAYQDSKTEIELQAERSGKQLNDKPKTKFDRLETAVAAAAKPDCLGKDSGGGLLAIPVALYLLAADKCK</sequence>
<organism evidence="3 4">
    <name type="scientific">Undibacterium parvum</name>
    <dbReference type="NCBI Taxonomy" id="401471"/>
    <lineage>
        <taxon>Bacteria</taxon>
        <taxon>Pseudomonadati</taxon>
        <taxon>Pseudomonadota</taxon>
        <taxon>Betaproteobacteria</taxon>
        <taxon>Burkholderiales</taxon>
        <taxon>Oxalobacteraceae</taxon>
        <taxon>Undibacterium</taxon>
    </lineage>
</organism>
<dbReference type="AlphaFoldDB" id="A0A3Q9BTF5"/>
<evidence type="ECO:0000256" key="2">
    <source>
        <dbReference type="SAM" id="Phobius"/>
    </source>
</evidence>